<gene>
    <name evidence="1" type="ORF">CPELLU_LOCUS6763</name>
</gene>
<sequence length="83" mass="9465">MSLSIDRHVGLVPMPAQAILKYVVNKFEEAIAIQYPAKQSIFWTLYEEEVELTNEDFEERLNDADVINISANNSSVNKNFSTN</sequence>
<keyword evidence="2" id="KW-1185">Reference proteome</keyword>
<evidence type="ECO:0000313" key="1">
    <source>
        <dbReference type="EMBL" id="CAG8596019.1"/>
    </source>
</evidence>
<organism evidence="1 2">
    <name type="scientific">Cetraspora pellucida</name>
    <dbReference type="NCBI Taxonomy" id="1433469"/>
    <lineage>
        <taxon>Eukaryota</taxon>
        <taxon>Fungi</taxon>
        <taxon>Fungi incertae sedis</taxon>
        <taxon>Mucoromycota</taxon>
        <taxon>Glomeromycotina</taxon>
        <taxon>Glomeromycetes</taxon>
        <taxon>Diversisporales</taxon>
        <taxon>Gigasporaceae</taxon>
        <taxon>Cetraspora</taxon>
    </lineage>
</organism>
<dbReference type="AlphaFoldDB" id="A0A9N9CA03"/>
<protein>
    <submittedName>
        <fullName evidence="1">1282_t:CDS:1</fullName>
    </submittedName>
</protein>
<accession>A0A9N9CA03</accession>
<comment type="caution">
    <text evidence="1">The sequence shown here is derived from an EMBL/GenBank/DDBJ whole genome shotgun (WGS) entry which is preliminary data.</text>
</comment>
<proteinExistence type="predicted"/>
<evidence type="ECO:0000313" key="2">
    <source>
        <dbReference type="Proteomes" id="UP000789759"/>
    </source>
</evidence>
<dbReference type="EMBL" id="CAJVQA010004312">
    <property type="protein sequence ID" value="CAG8596019.1"/>
    <property type="molecule type" value="Genomic_DNA"/>
</dbReference>
<dbReference type="Proteomes" id="UP000789759">
    <property type="component" value="Unassembled WGS sequence"/>
</dbReference>
<name>A0A9N9CA03_9GLOM</name>
<reference evidence="1" key="1">
    <citation type="submission" date="2021-06" db="EMBL/GenBank/DDBJ databases">
        <authorList>
            <person name="Kallberg Y."/>
            <person name="Tangrot J."/>
            <person name="Rosling A."/>
        </authorList>
    </citation>
    <scope>NUCLEOTIDE SEQUENCE</scope>
    <source>
        <strain evidence="1">FL966</strain>
    </source>
</reference>